<keyword evidence="9" id="KW-1185">Reference proteome</keyword>
<dbReference type="GO" id="GO:0008168">
    <property type="term" value="F:methyltransferase activity"/>
    <property type="evidence" value="ECO:0007669"/>
    <property type="project" value="UniProtKB-UniRule"/>
</dbReference>
<dbReference type="KEGG" id="noa:BKM31_19905"/>
<evidence type="ECO:0000256" key="1">
    <source>
        <dbReference type="ARBA" id="ARBA00003907"/>
    </source>
</evidence>
<dbReference type="PANTHER" id="PTHR43619">
    <property type="entry name" value="S-ADENOSYL-L-METHIONINE-DEPENDENT METHYLTRANSFERASE YKTD-RELATED"/>
    <property type="match status" value="1"/>
</dbReference>
<evidence type="ECO:0000256" key="4">
    <source>
        <dbReference type="ARBA" id="ARBA00022679"/>
    </source>
</evidence>
<evidence type="ECO:0000256" key="5">
    <source>
        <dbReference type="ARBA" id="ARBA00022691"/>
    </source>
</evidence>
<dbReference type="EC" id="2.1.1.-" evidence="6"/>
<protein>
    <recommendedName>
        <fullName evidence="6">S-adenosyl-L-methionine-dependent methyltransferase</fullName>
        <ecNumber evidence="6">2.1.1.-</ecNumber>
    </recommendedName>
</protein>
<reference evidence="9" key="1">
    <citation type="journal article" date="2017" name="Med. Chem. Commun.">
        <title>Nonomuraea sp. ATCC 55076 harbours the largest actinomycete chromosome to date and the kistamicin biosynthetic gene cluster.</title>
        <authorList>
            <person name="Nazari B."/>
            <person name="Forneris C.C."/>
            <person name="Gibson M.I."/>
            <person name="Moon K."/>
            <person name="Schramma K.R."/>
            <person name="Seyedsayamdost M.R."/>
        </authorList>
    </citation>
    <scope>NUCLEOTIDE SEQUENCE [LARGE SCALE GENOMIC DNA]</scope>
    <source>
        <strain evidence="9">ATCC 55076</strain>
    </source>
</reference>
<dbReference type="OrthoDB" id="9806164at2"/>
<name>A0A1U9ZZP2_9ACTN</name>
<proteinExistence type="inferred from homology"/>
<keyword evidence="4" id="KW-0808">Transferase</keyword>
<evidence type="ECO:0000313" key="8">
    <source>
        <dbReference type="EMBL" id="AQZ63426.1"/>
    </source>
</evidence>
<evidence type="ECO:0000313" key="9">
    <source>
        <dbReference type="Proteomes" id="UP000190797"/>
    </source>
</evidence>
<dbReference type="InterPro" id="IPR029063">
    <property type="entry name" value="SAM-dependent_MTases_sf"/>
</dbReference>
<dbReference type="EMBL" id="CP017717">
    <property type="protein sequence ID" value="AQZ63426.1"/>
    <property type="molecule type" value="Genomic_DNA"/>
</dbReference>
<evidence type="ECO:0000256" key="6">
    <source>
        <dbReference type="RuleBase" id="RU362030"/>
    </source>
</evidence>
<dbReference type="NCBIfam" id="TIGR00027">
    <property type="entry name" value="mthyl_TIGR00027"/>
    <property type="match status" value="1"/>
</dbReference>
<comment type="similarity">
    <text evidence="2 6">Belongs to the UPF0677 family.</text>
</comment>
<evidence type="ECO:0000256" key="2">
    <source>
        <dbReference type="ARBA" id="ARBA00008138"/>
    </source>
</evidence>
<accession>A0A1U9ZZP2</accession>
<dbReference type="Gene3D" id="3.40.50.150">
    <property type="entry name" value="Vaccinia Virus protein VP39"/>
    <property type="match status" value="1"/>
</dbReference>
<dbReference type="AlphaFoldDB" id="A0A1U9ZZP2"/>
<keyword evidence="5 6" id="KW-0949">S-adenosyl-L-methionine</keyword>
<dbReference type="Pfam" id="PF04072">
    <property type="entry name" value="LCM"/>
    <property type="match status" value="1"/>
</dbReference>
<evidence type="ECO:0000256" key="7">
    <source>
        <dbReference type="SAM" id="MobiDB-lite"/>
    </source>
</evidence>
<dbReference type="InterPro" id="IPR011610">
    <property type="entry name" value="SAM_mthyl_Trfase_ML2640-like"/>
</dbReference>
<dbReference type="InterPro" id="IPR007213">
    <property type="entry name" value="Ppm1/Ppm2/Tcmp"/>
</dbReference>
<dbReference type="Proteomes" id="UP000190797">
    <property type="component" value="Chromosome"/>
</dbReference>
<dbReference type="PANTHER" id="PTHR43619:SF2">
    <property type="entry name" value="S-ADENOSYL-L-METHIONINE-DEPENDENT METHYLTRANSFERASES SUPERFAMILY PROTEIN"/>
    <property type="match status" value="1"/>
</dbReference>
<sequence length="266" mass="28820">MAALRALEDGREDRLFHDPYAERFVRAAGGDGYWDTAPAGWAAFAALMGEQVAVRTRYFDEELLRAVAEGCEQVVLLASGMDARAYRLDWPDRTRVFEVDLAEVLAFKAAVLRDAEPACQRVEVATDLRLDWPRALREAGFAPGAPTAWLIEGILYALTPEAAHALLDRVTSLSAPGSVAAFEHLPDNPALRTARTSISAEMANLWLGGPEGEPGLWWGRHGWTAQARDVREVAAAYGRPAPAAFDPARDGSGPGWVGTARLPKTG</sequence>
<organism evidence="8 9">
    <name type="scientific">[Actinomadura] parvosata subsp. kistnae</name>
    <dbReference type="NCBI Taxonomy" id="1909395"/>
    <lineage>
        <taxon>Bacteria</taxon>
        <taxon>Bacillati</taxon>
        <taxon>Actinomycetota</taxon>
        <taxon>Actinomycetes</taxon>
        <taxon>Streptosporangiales</taxon>
        <taxon>Streptosporangiaceae</taxon>
        <taxon>Nonomuraea</taxon>
    </lineage>
</organism>
<evidence type="ECO:0000256" key="3">
    <source>
        <dbReference type="ARBA" id="ARBA00022603"/>
    </source>
</evidence>
<keyword evidence="3 6" id="KW-0489">Methyltransferase</keyword>
<dbReference type="SUPFAM" id="SSF53335">
    <property type="entry name" value="S-adenosyl-L-methionine-dependent methyltransferases"/>
    <property type="match status" value="1"/>
</dbReference>
<comment type="function">
    <text evidence="1 6">Exhibits S-adenosyl-L-methionine-dependent methyltransferase activity.</text>
</comment>
<dbReference type="GO" id="GO:0032259">
    <property type="term" value="P:methylation"/>
    <property type="evidence" value="ECO:0007669"/>
    <property type="project" value="UniProtKB-KW"/>
</dbReference>
<gene>
    <name evidence="8" type="ORF">BKM31_19905</name>
</gene>
<feature type="region of interest" description="Disordered" evidence="7">
    <location>
        <begin position="244"/>
        <end position="266"/>
    </location>
</feature>
<dbReference type="STRING" id="1909395.BKM31_19905"/>